<evidence type="ECO:0000256" key="1">
    <source>
        <dbReference type="SAM" id="Phobius"/>
    </source>
</evidence>
<keyword evidence="1" id="KW-0812">Transmembrane</keyword>
<reference evidence="2 3" key="1">
    <citation type="submission" date="2019-08" db="EMBL/GenBank/DDBJ databases">
        <title>Bacillus genomes from the desert of Cuatro Cienegas, Coahuila.</title>
        <authorList>
            <person name="Olmedo-Alvarez G."/>
        </authorList>
    </citation>
    <scope>NUCLEOTIDE SEQUENCE [LARGE SCALE GENOMIC DNA]</scope>
    <source>
        <strain evidence="2 3">CH446_14T</strain>
    </source>
</reference>
<name>A0A5D4QYP0_9BACI</name>
<sequence length="87" mass="9685">MNKEKPNDAEELLKQEPFLKMHLDSYHVNIPEISRKKSKFDRILSFLASPAVNPLENYINKGGSLTLLTASPIAIGAVLAIAQLLRL</sequence>
<feature type="transmembrane region" description="Helical" evidence="1">
    <location>
        <begin position="65"/>
        <end position="85"/>
    </location>
</feature>
<accession>A0A5D4QYP0</accession>
<organism evidence="2 3">
    <name type="scientific">Bacillus infantis</name>
    <dbReference type="NCBI Taxonomy" id="324767"/>
    <lineage>
        <taxon>Bacteria</taxon>
        <taxon>Bacillati</taxon>
        <taxon>Bacillota</taxon>
        <taxon>Bacilli</taxon>
        <taxon>Bacillales</taxon>
        <taxon>Bacillaceae</taxon>
        <taxon>Bacillus</taxon>
    </lineage>
</organism>
<protein>
    <submittedName>
        <fullName evidence="2">Uncharacterized protein</fullName>
    </submittedName>
</protein>
<keyword evidence="1" id="KW-0472">Membrane</keyword>
<dbReference type="Proteomes" id="UP000322139">
    <property type="component" value="Unassembled WGS sequence"/>
</dbReference>
<proteinExistence type="predicted"/>
<gene>
    <name evidence="2" type="ORF">FZD51_22615</name>
</gene>
<evidence type="ECO:0000313" key="2">
    <source>
        <dbReference type="EMBL" id="TYS42914.1"/>
    </source>
</evidence>
<keyword evidence="1" id="KW-1133">Transmembrane helix</keyword>
<dbReference type="RefSeq" id="WP_148976811.1">
    <property type="nucleotide sequence ID" value="NZ_JBNIKU010000015.1"/>
</dbReference>
<dbReference type="AlphaFoldDB" id="A0A5D4QYP0"/>
<dbReference type="EMBL" id="VTER01000015">
    <property type="protein sequence ID" value="TYS42914.1"/>
    <property type="molecule type" value="Genomic_DNA"/>
</dbReference>
<evidence type="ECO:0000313" key="3">
    <source>
        <dbReference type="Proteomes" id="UP000322139"/>
    </source>
</evidence>
<comment type="caution">
    <text evidence="2">The sequence shown here is derived from an EMBL/GenBank/DDBJ whole genome shotgun (WGS) entry which is preliminary data.</text>
</comment>